<dbReference type="KEGG" id="hcu:MUN79_23420"/>
<protein>
    <submittedName>
        <fullName evidence="2">Carboxypeptidase-like regulatory domain-containing protein</fullName>
    </submittedName>
</protein>
<keyword evidence="2" id="KW-0121">Carboxypeptidase</keyword>
<proteinExistence type="predicted"/>
<evidence type="ECO:0000313" key="3">
    <source>
        <dbReference type="Proteomes" id="UP000831796"/>
    </source>
</evidence>
<evidence type="ECO:0000313" key="2">
    <source>
        <dbReference type="EMBL" id="UOQ71533.1"/>
    </source>
</evidence>
<feature type="signal peptide" evidence="1">
    <location>
        <begin position="1"/>
        <end position="23"/>
    </location>
</feature>
<dbReference type="Gene3D" id="2.60.40.1120">
    <property type="entry name" value="Carboxypeptidase-like, regulatory domain"/>
    <property type="match status" value="1"/>
</dbReference>
<evidence type="ECO:0000256" key="1">
    <source>
        <dbReference type="SAM" id="SignalP"/>
    </source>
</evidence>
<dbReference type="RefSeq" id="WP_244674940.1">
    <property type="nucleotide sequence ID" value="NZ_CP095046.1"/>
</dbReference>
<dbReference type="EMBL" id="CP095046">
    <property type="protein sequence ID" value="UOQ71533.1"/>
    <property type="molecule type" value="Genomic_DNA"/>
</dbReference>
<accession>A0A8T9Q996</accession>
<dbReference type="Proteomes" id="UP000831796">
    <property type="component" value="Chromosome"/>
</dbReference>
<name>A0A8T9Q996_9BACT</name>
<dbReference type="SUPFAM" id="SSF49464">
    <property type="entry name" value="Carboxypeptidase regulatory domain-like"/>
    <property type="match status" value="1"/>
</dbReference>
<sequence>MAFLTRLVVPLLFLVFCARPAAAQHRVVSGQVVEAATGEPVPFASVFIPKTSTGTTADLEGRFKLALSGAADSIAASALGFVALRQPLSAASEQSVLFRLKPDRHVLAEVMVYSRQPENPAFRILREVQKHKPRNARHALQAAEYDSYNRIETSLLHVPQGLARRKVVRDIRALAQRQGAAAAADPDAPLPLFASEVSSRVYQTYAPLRRREDLLHRQMRGPAPGKARWLPSCWAPTFRTSTSMPTGSIFWVRISPRPWPKAAG</sequence>
<dbReference type="GO" id="GO:0004180">
    <property type="term" value="F:carboxypeptidase activity"/>
    <property type="evidence" value="ECO:0007669"/>
    <property type="project" value="UniProtKB-KW"/>
</dbReference>
<keyword evidence="3" id="KW-1185">Reference proteome</keyword>
<organism evidence="2 3">
    <name type="scientific">Hymenobacter cellulosilyticus</name>
    <dbReference type="NCBI Taxonomy" id="2932248"/>
    <lineage>
        <taxon>Bacteria</taxon>
        <taxon>Pseudomonadati</taxon>
        <taxon>Bacteroidota</taxon>
        <taxon>Cytophagia</taxon>
        <taxon>Cytophagales</taxon>
        <taxon>Hymenobacteraceae</taxon>
        <taxon>Hymenobacter</taxon>
    </lineage>
</organism>
<gene>
    <name evidence="2" type="ORF">MUN79_23420</name>
</gene>
<reference evidence="2" key="1">
    <citation type="submission" date="2022-04" db="EMBL/GenBank/DDBJ databases">
        <title>Hymenobacter sp. isolated from the air.</title>
        <authorList>
            <person name="Won M."/>
            <person name="Lee C.-M."/>
            <person name="Woen H.-Y."/>
            <person name="Kwon S.-W."/>
        </authorList>
    </citation>
    <scope>NUCLEOTIDE SEQUENCE</scope>
    <source>
        <strain evidence="2">5116S-3</strain>
    </source>
</reference>
<keyword evidence="2" id="KW-0645">Protease</keyword>
<dbReference type="Pfam" id="PF13715">
    <property type="entry name" value="CarbopepD_reg_2"/>
    <property type="match status" value="1"/>
</dbReference>
<dbReference type="AlphaFoldDB" id="A0A8T9Q996"/>
<keyword evidence="1" id="KW-0732">Signal</keyword>
<keyword evidence="2" id="KW-0378">Hydrolase</keyword>
<dbReference type="InterPro" id="IPR008969">
    <property type="entry name" value="CarboxyPept-like_regulatory"/>
</dbReference>
<feature type="chain" id="PRO_5035731981" evidence="1">
    <location>
        <begin position="24"/>
        <end position="264"/>
    </location>
</feature>